<sequence length="49" mass="5729">MIRSVIKVQDWRAPKFVMEMGLSNITNFRREAYGSLYPAESPLRRLGRS</sequence>
<protein>
    <submittedName>
        <fullName evidence="1">Uncharacterized protein</fullName>
    </submittedName>
</protein>
<evidence type="ECO:0000313" key="1">
    <source>
        <dbReference type="EMBL" id="PRQ55037.1"/>
    </source>
</evidence>
<dbReference type="EMBL" id="PDCK01000039">
    <property type="protein sequence ID" value="PRQ55037.1"/>
    <property type="molecule type" value="Genomic_DNA"/>
</dbReference>
<organism evidence="1 2">
    <name type="scientific">Rosa chinensis</name>
    <name type="common">China rose</name>
    <dbReference type="NCBI Taxonomy" id="74649"/>
    <lineage>
        <taxon>Eukaryota</taxon>
        <taxon>Viridiplantae</taxon>
        <taxon>Streptophyta</taxon>
        <taxon>Embryophyta</taxon>
        <taxon>Tracheophyta</taxon>
        <taxon>Spermatophyta</taxon>
        <taxon>Magnoliopsida</taxon>
        <taxon>eudicotyledons</taxon>
        <taxon>Gunneridae</taxon>
        <taxon>Pentapetalae</taxon>
        <taxon>rosids</taxon>
        <taxon>fabids</taxon>
        <taxon>Rosales</taxon>
        <taxon>Rosaceae</taxon>
        <taxon>Rosoideae</taxon>
        <taxon>Rosoideae incertae sedis</taxon>
        <taxon>Rosa</taxon>
    </lineage>
</organism>
<evidence type="ECO:0000313" key="2">
    <source>
        <dbReference type="Proteomes" id="UP000238479"/>
    </source>
</evidence>
<dbReference type="AlphaFoldDB" id="A0A2P6S8L5"/>
<gene>
    <name evidence="1" type="ORF">RchiOBHm_Chr1g0320201</name>
</gene>
<dbReference type="Gramene" id="PRQ55037">
    <property type="protein sequence ID" value="PRQ55037"/>
    <property type="gene ID" value="RchiOBHm_Chr1g0320201"/>
</dbReference>
<comment type="caution">
    <text evidence="1">The sequence shown here is derived from an EMBL/GenBank/DDBJ whole genome shotgun (WGS) entry which is preliminary data.</text>
</comment>
<accession>A0A2P6S8L5</accession>
<reference evidence="1 2" key="1">
    <citation type="journal article" date="2018" name="Nat. Genet.">
        <title>The Rosa genome provides new insights in the design of modern roses.</title>
        <authorList>
            <person name="Bendahmane M."/>
        </authorList>
    </citation>
    <scope>NUCLEOTIDE SEQUENCE [LARGE SCALE GENOMIC DNA]</scope>
    <source>
        <strain evidence="2">cv. Old Blush</strain>
    </source>
</reference>
<dbReference type="Proteomes" id="UP000238479">
    <property type="component" value="Chromosome 1"/>
</dbReference>
<keyword evidence="2" id="KW-1185">Reference proteome</keyword>
<proteinExistence type="predicted"/>
<name>A0A2P6S8L5_ROSCH</name>